<evidence type="ECO:0000313" key="1">
    <source>
        <dbReference type="EMBL" id="AXH89239.1"/>
    </source>
</evidence>
<accession>A0A6N3JWK9</accession>
<evidence type="ECO:0000313" key="2">
    <source>
        <dbReference type="Proteomes" id="UP000253958"/>
    </source>
</evidence>
<reference evidence="1 2" key="2">
    <citation type="submission" date="2018-08" db="EMBL/GenBank/DDBJ databases">
        <title>Streptomyces kandeliansis sp. nov., an endophytic bacterium isolated from mangrove plant.</title>
        <authorList>
            <person name="Wang R."/>
        </authorList>
    </citation>
    <scope>NUCLEOTIDE SEQUENCE [LARGE SCALE GENOMIC DNA]</scope>
    <source>
        <strain evidence="2">H14(2018)</strain>
    </source>
</reference>
<dbReference type="RefSeq" id="WP_114918863.1">
    <property type="nucleotide sequence ID" value="NZ_CP031263.1"/>
</dbReference>
<organism evidence="1 2">
    <name type="scientific">Micromonospora aurantiaca</name>
    <name type="common">nom. illeg.</name>
    <dbReference type="NCBI Taxonomy" id="47850"/>
    <lineage>
        <taxon>Bacteria</taxon>
        <taxon>Bacillati</taxon>
        <taxon>Actinomycetota</taxon>
        <taxon>Actinomycetes</taxon>
        <taxon>Micromonosporales</taxon>
        <taxon>Micromonosporaceae</taxon>
        <taxon>Micromonospora</taxon>
    </lineage>
</organism>
<name>A0A6N3JWK9_9ACTN</name>
<dbReference type="EMBL" id="CP031263">
    <property type="protein sequence ID" value="AXH89239.1"/>
    <property type="molecule type" value="Genomic_DNA"/>
</dbReference>
<reference evidence="1 2" key="1">
    <citation type="submission" date="2018-07" db="EMBL/GenBank/DDBJ databases">
        <authorList>
            <person name="Ye Y."/>
        </authorList>
    </citation>
    <scope>NUCLEOTIDE SEQUENCE [LARGE SCALE GENOMIC DNA]</scope>
    <source>
        <strain evidence="2">H14(2018)</strain>
    </source>
</reference>
<proteinExistence type="predicted"/>
<protein>
    <submittedName>
        <fullName evidence="1">Uncharacterized protein</fullName>
    </submittedName>
</protein>
<sequence length="94" mass="10808">MSPAPDPFQHEVARAAMVTRAQPRDYIDVAAALGRYSRNDLVDLARRADPALTDEEFQDSLQRLDRLPDTVFTLYRLAPAEIRNLRHAFSDWPR</sequence>
<dbReference type="AlphaFoldDB" id="A0A6N3JWK9"/>
<dbReference type="Proteomes" id="UP000253958">
    <property type="component" value="Chromosome"/>
</dbReference>
<gene>
    <name evidence="1" type="ORF">DVH21_04440</name>
</gene>